<keyword evidence="1 2" id="KW-0694">RNA-binding</keyword>
<reference evidence="7" key="1">
    <citation type="journal article" date="2023" name="IScience">
        <title>Live-bearing cockroach genome reveals convergent evolutionary mechanisms linked to viviparity in insects and beyond.</title>
        <authorList>
            <person name="Fouks B."/>
            <person name="Harrison M.C."/>
            <person name="Mikhailova A.A."/>
            <person name="Marchal E."/>
            <person name="English S."/>
            <person name="Carruthers M."/>
            <person name="Jennings E.C."/>
            <person name="Chiamaka E.L."/>
            <person name="Frigard R.A."/>
            <person name="Pippel M."/>
            <person name="Attardo G.M."/>
            <person name="Benoit J.B."/>
            <person name="Bornberg-Bauer E."/>
            <person name="Tobe S.S."/>
        </authorList>
    </citation>
    <scope>NUCLEOTIDE SEQUENCE</scope>
    <source>
        <strain evidence="7">Stay&amp;Tobe</strain>
    </source>
</reference>
<dbReference type="Pfam" id="PF00076">
    <property type="entry name" value="RRM_1"/>
    <property type="match status" value="1"/>
</dbReference>
<dbReference type="SUPFAM" id="SSF54928">
    <property type="entry name" value="RNA-binding domain, RBD"/>
    <property type="match status" value="1"/>
</dbReference>
<dbReference type="PROSITE" id="PS51391">
    <property type="entry name" value="CID"/>
    <property type="match status" value="1"/>
</dbReference>
<comment type="caution">
    <text evidence="7">The sequence shown here is derived from an EMBL/GenBank/DDBJ whole genome shotgun (WGS) entry which is preliminary data.</text>
</comment>
<evidence type="ECO:0000256" key="4">
    <source>
        <dbReference type="SAM" id="MobiDB-lite"/>
    </source>
</evidence>
<proteinExistence type="predicted"/>
<gene>
    <name evidence="7" type="ORF">L9F63_013580</name>
</gene>
<dbReference type="Proteomes" id="UP001233999">
    <property type="component" value="Unassembled WGS sequence"/>
</dbReference>
<keyword evidence="3" id="KW-0175">Coiled coil</keyword>
<feature type="non-terminal residue" evidence="7">
    <location>
        <position position="1"/>
    </location>
</feature>
<feature type="compositionally biased region" description="Pro residues" evidence="4">
    <location>
        <begin position="359"/>
        <end position="369"/>
    </location>
</feature>
<organism evidence="7 8">
    <name type="scientific">Diploptera punctata</name>
    <name type="common">Pacific beetle cockroach</name>
    <dbReference type="NCBI Taxonomy" id="6984"/>
    <lineage>
        <taxon>Eukaryota</taxon>
        <taxon>Metazoa</taxon>
        <taxon>Ecdysozoa</taxon>
        <taxon>Arthropoda</taxon>
        <taxon>Hexapoda</taxon>
        <taxon>Insecta</taxon>
        <taxon>Pterygota</taxon>
        <taxon>Neoptera</taxon>
        <taxon>Polyneoptera</taxon>
        <taxon>Dictyoptera</taxon>
        <taxon>Blattodea</taxon>
        <taxon>Blaberoidea</taxon>
        <taxon>Blaberidae</taxon>
        <taxon>Diplopterinae</taxon>
        <taxon>Diploptera</taxon>
    </lineage>
</organism>
<dbReference type="InterPro" id="IPR051485">
    <property type="entry name" value="SR-CTD_assoc_factor"/>
</dbReference>
<evidence type="ECO:0000259" key="5">
    <source>
        <dbReference type="PROSITE" id="PS50102"/>
    </source>
</evidence>
<dbReference type="FunFam" id="1.25.40.90:FF:000004">
    <property type="entry name" value="splicing factor, arginine/serine-rich 15"/>
    <property type="match status" value="1"/>
</dbReference>
<feature type="region of interest" description="Disordered" evidence="4">
    <location>
        <begin position="231"/>
        <end position="257"/>
    </location>
</feature>
<dbReference type="EMBL" id="JASPKZ010002692">
    <property type="protein sequence ID" value="KAJ9595105.1"/>
    <property type="molecule type" value="Genomic_DNA"/>
</dbReference>
<dbReference type="SUPFAM" id="SSF48464">
    <property type="entry name" value="ENTH/VHS domain"/>
    <property type="match status" value="1"/>
</dbReference>
<dbReference type="GO" id="GO:0003723">
    <property type="term" value="F:RNA binding"/>
    <property type="evidence" value="ECO:0007669"/>
    <property type="project" value="UniProtKB-UniRule"/>
</dbReference>
<dbReference type="PANTHER" id="PTHR23140:SF4">
    <property type="entry name" value="PROTEIN CBR-NRD-1"/>
    <property type="match status" value="1"/>
</dbReference>
<feature type="coiled-coil region" evidence="3">
    <location>
        <begin position="263"/>
        <end position="308"/>
    </location>
</feature>
<dbReference type="InterPro" id="IPR012677">
    <property type="entry name" value="Nucleotide-bd_a/b_plait_sf"/>
</dbReference>
<dbReference type="CDD" id="cd16983">
    <property type="entry name" value="CID_SCAF8_like"/>
    <property type="match status" value="1"/>
</dbReference>
<dbReference type="GO" id="GO:0005634">
    <property type="term" value="C:nucleus"/>
    <property type="evidence" value="ECO:0007669"/>
    <property type="project" value="TreeGrafter"/>
</dbReference>
<dbReference type="AlphaFoldDB" id="A0AAD8ELI4"/>
<evidence type="ECO:0000256" key="3">
    <source>
        <dbReference type="SAM" id="Coils"/>
    </source>
</evidence>
<dbReference type="Gene3D" id="1.25.40.90">
    <property type="match status" value="1"/>
</dbReference>
<dbReference type="PANTHER" id="PTHR23140">
    <property type="entry name" value="RNA PROCESSING PROTEIN LD23810P"/>
    <property type="match status" value="1"/>
</dbReference>
<dbReference type="SMART" id="SM00582">
    <property type="entry name" value="RPR"/>
    <property type="match status" value="1"/>
</dbReference>
<evidence type="ECO:0000313" key="7">
    <source>
        <dbReference type="EMBL" id="KAJ9595105.1"/>
    </source>
</evidence>
<feature type="domain" description="CID" evidence="6">
    <location>
        <begin position="1"/>
        <end position="139"/>
    </location>
</feature>
<dbReference type="Gene3D" id="3.30.70.330">
    <property type="match status" value="1"/>
</dbReference>
<evidence type="ECO:0000256" key="1">
    <source>
        <dbReference type="ARBA" id="ARBA00022884"/>
    </source>
</evidence>
<protein>
    <submittedName>
        <fullName evidence="7">Uncharacterized protein</fullName>
    </submittedName>
</protein>
<dbReference type="InterPro" id="IPR035979">
    <property type="entry name" value="RBD_domain_sf"/>
</dbReference>
<dbReference type="PROSITE" id="PS50102">
    <property type="entry name" value="RRM"/>
    <property type="match status" value="1"/>
</dbReference>
<feature type="region of interest" description="Disordered" evidence="4">
    <location>
        <begin position="358"/>
        <end position="460"/>
    </location>
</feature>
<dbReference type="CDD" id="cd12227">
    <property type="entry name" value="RRM_SCAF4_SCAF8"/>
    <property type="match status" value="1"/>
</dbReference>
<accession>A0AAD8ELI4</accession>
<feature type="domain" description="RRM" evidence="5">
    <location>
        <begin position="476"/>
        <end position="548"/>
    </location>
</feature>
<evidence type="ECO:0000259" key="6">
    <source>
        <dbReference type="PROSITE" id="PS51391"/>
    </source>
</evidence>
<dbReference type="SMART" id="SM00360">
    <property type="entry name" value="RRM"/>
    <property type="match status" value="1"/>
</dbReference>
<dbReference type="Pfam" id="PF04818">
    <property type="entry name" value="CID"/>
    <property type="match status" value="1"/>
</dbReference>
<feature type="compositionally biased region" description="Basic residues" evidence="4">
    <location>
        <begin position="424"/>
        <end position="444"/>
    </location>
</feature>
<sequence>MDAVKAFNAELSALYEVKPPISKAKMTSITRGAIKAIKFYKHVVQSVEKFIQKCKPEYKVPGLYVIDSIVRQSRHQFGAEKDVFAPRFAKNMQNTFIHLFRCPPEDKSKVIRVLNLWQKNSVFQSEVIQPLFDLADPNHPIHKEQQSSTSATSNGSISGILNASGPNKTPPSVNRTPSNTNKTPQNALKPDATSMNLLGKSQGMLSRIRQQESAVRQETDQVKFDKKLLDFDYGSDDDEDNNAAPSPQQQSQQSTGLESLLSNPEVMRQLQNLQQQMSQQQMKQQHEMEEKIRKLQEMKQQEEEFDKHLAQTVPNLPFASECDLKPLENKQNQSGMRYDQHEYDQHKPAYTFPVMDMSQPPPGYPPTLPPDHSSLCKDSPLEDGEQADSEVEFVERTGPETNSIEIINLDRSRSRSPSMNNSKMYRRRRSRSRSRDRRRRRSRSRSGSDGRSRSRSRRRRMCLREVQKEHLCVCSTTLWVGHLSKLVHQEELSDTFGEYGDIVSIDLIPPRGCAFICMNRRQDAYRALQRLKSHKLQGKAITLAWAPGKGVKGKEWKDYWEVDNGVSYIPWSKLSHESDLDALEEGGMIDEETVPEWIKSKYFYHLCLLKLKV</sequence>
<evidence type="ECO:0000313" key="8">
    <source>
        <dbReference type="Proteomes" id="UP001233999"/>
    </source>
</evidence>
<feature type="compositionally biased region" description="Low complexity" evidence="4">
    <location>
        <begin position="245"/>
        <end position="254"/>
    </location>
</feature>
<feature type="region of interest" description="Disordered" evidence="4">
    <location>
        <begin position="138"/>
        <end position="195"/>
    </location>
</feature>
<dbReference type="InterPro" id="IPR000504">
    <property type="entry name" value="RRM_dom"/>
</dbReference>
<evidence type="ECO:0000256" key="2">
    <source>
        <dbReference type="PROSITE-ProRule" id="PRU00176"/>
    </source>
</evidence>
<name>A0AAD8ELI4_DIPPU</name>
<dbReference type="InterPro" id="IPR006569">
    <property type="entry name" value="CID_dom"/>
</dbReference>
<keyword evidence="8" id="KW-1185">Reference proteome</keyword>
<feature type="compositionally biased region" description="Polar residues" evidence="4">
    <location>
        <begin position="164"/>
        <end position="186"/>
    </location>
</feature>
<feature type="compositionally biased region" description="Acidic residues" evidence="4">
    <location>
        <begin position="381"/>
        <end position="392"/>
    </location>
</feature>
<dbReference type="InterPro" id="IPR008942">
    <property type="entry name" value="ENTH_VHS"/>
</dbReference>
<feature type="compositionally biased region" description="Low complexity" evidence="4">
    <location>
        <begin position="147"/>
        <end position="160"/>
    </location>
</feature>
<reference evidence="7" key="2">
    <citation type="submission" date="2023-05" db="EMBL/GenBank/DDBJ databases">
        <authorList>
            <person name="Fouks B."/>
        </authorList>
    </citation>
    <scope>NUCLEOTIDE SEQUENCE</scope>
    <source>
        <strain evidence="7">Stay&amp;Tobe</strain>
        <tissue evidence="7">Testes</tissue>
    </source>
</reference>